<evidence type="ECO:0000256" key="2">
    <source>
        <dbReference type="ARBA" id="ARBA00008127"/>
    </source>
</evidence>
<dbReference type="InterPro" id="IPR039455">
    <property type="entry name" value="EPFL"/>
</dbReference>
<keyword evidence="10" id="KW-1185">Reference proteome</keyword>
<dbReference type="EMBL" id="JASCZI010212438">
    <property type="protein sequence ID" value="MED6199453.1"/>
    <property type="molecule type" value="Genomic_DNA"/>
</dbReference>
<evidence type="ECO:0000313" key="9">
    <source>
        <dbReference type="EMBL" id="MED6199453.1"/>
    </source>
</evidence>
<keyword evidence="6" id="KW-1015">Disulfide bond</keyword>
<evidence type="ECO:0000313" key="10">
    <source>
        <dbReference type="Proteomes" id="UP001341840"/>
    </source>
</evidence>
<protein>
    <recommendedName>
        <fullName evidence="7">Epidermal patterning factor-like protein</fullName>
    </recommendedName>
</protein>
<keyword evidence="4 7" id="KW-0964">Secreted</keyword>
<evidence type="ECO:0000256" key="6">
    <source>
        <dbReference type="ARBA" id="ARBA00023157"/>
    </source>
</evidence>
<dbReference type="Pfam" id="PF17181">
    <property type="entry name" value="EPF"/>
    <property type="match status" value="1"/>
</dbReference>
<gene>
    <name evidence="9" type="ORF">PIB30_076119</name>
</gene>
<keyword evidence="8" id="KW-1133">Transmembrane helix</keyword>
<reference evidence="9 10" key="1">
    <citation type="journal article" date="2023" name="Plants (Basel)">
        <title>Bridging the Gap: Combining Genomics and Transcriptomics Approaches to Understand Stylosanthes scabra, an Orphan Legume from the Brazilian Caatinga.</title>
        <authorList>
            <person name="Ferreira-Neto J.R.C."/>
            <person name="da Silva M.D."/>
            <person name="Binneck E."/>
            <person name="de Melo N.F."/>
            <person name="da Silva R.H."/>
            <person name="de Melo A.L.T.M."/>
            <person name="Pandolfi V."/>
            <person name="Bustamante F.O."/>
            <person name="Brasileiro-Vidal A.C."/>
            <person name="Benko-Iseppon A.M."/>
        </authorList>
    </citation>
    <scope>NUCLEOTIDE SEQUENCE [LARGE SCALE GENOMIC DNA]</scope>
    <source>
        <tissue evidence="9">Leaves</tissue>
    </source>
</reference>
<comment type="caution">
    <text evidence="9">The sequence shown here is derived from an EMBL/GenBank/DDBJ whole genome shotgun (WGS) entry which is preliminary data.</text>
</comment>
<evidence type="ECO:0000256" key="4">
    <source>
        <dbReference type="ARBA" id="ARBA00022525"/>
    </source>
</evidence>
<dbReference type="PANTHER" id="PTHR33109:SF60">
    <property type="entry name" value="EPIDERMAL PATTERNING FACTOR-LIKE PROTEIN 8"/>
    <property type="match status" value="1"/>
</dbReference>
<comment type="similarity">
    <text evidence="2 7">Belongs to the plant cysteine rich small secretory peptide family. Epidermal patterning factor subfamily.</text>
</comment>
<keyword evidence="3 7" id="KW-0217">Developmental protein</keyword>
<evidence type="ECO:0000256" key="3">
    <source>
        <dbReference type="ARBA" id="ARBA00022473"/>
    </source>
</evidence>
<feature type="transmembrane region" description="Helical" evidence="8">
    <location>
        <begin position="12"/>
        <end position="32"/>
    </location>
</feature>
<comment type="subcellular location">
    <subcellularLocation>
        <location evidence="1 7">Secreted</location>
    </subcellularLocation>
</comment>
<evidence type="ECO:0000256" key="7">
    <source>
        <dbReference type="RuleBase" id="RU367102"/>
    </source>
</evidence>
<organism evidence="9 10">
    <name type="scientific">Stylosanthes scabra</name>
    <dbReference type="NCBI Taxonomy" id="79078"/>
    <lineage>
        <taxon>Eukaryota</taxon>
        <taxon>Viridiplantae</taxon>
        <taxon>Streptophyta</taxon>
        <taxon>Embryophyta</taxon>
        <taxon>Tracheophyta</taxon>
        <taxon>Spermatophyta</taxon>
        <taxon>Magnoliopsida</taxon>
        <taxon>eudicotyledons</taxon>
        <taxon>Gunneridae</taxon>
        <taxon>Pentapetalae</taxon>
        <taxon>rosids</taxon>
        <taxon>fabids</taxon>
        <taxon>Fabales</taxon>
        <taxon>Fabaceae</taxon>
        <taxon>Papilionoideae</taxon>
        <taxon>50 kb inversion clade</taxon>
        <taxon>dalbergioids sensu lato</taxon>
        <taxon>Dalbergieae</taxon>
        <taxon>Pterocarpus clade</taxon>
        <taxon>Stylosanthes</taxon>
    </lineage>
</organism>
<keyword evidence="5" id="KW-0732">Signal</keyword>
<dbReference type="PANTHER" id="PTHR33109">
    <property type="entry name" value="EPIDERMAL PATTERNING FACTOR-LIKE PROTEIN 4"/>
    <property type="match status" value="1"/>
</dbReference>
<proteinExistence type="inferred from homology"/>
<evidence type="ECO:0000256" key="8">
    <source>
        <dbReference type="SAM" id="Phobius"/>
    </source>
</evidence>
<dbReference type="Proteomes" id="UP001341840">
    <property type="component" value="Unassembled WGS sequence"/>
</dbReference>
<evidence type="ECO:0000256" key="5">
    <source>
        <dbReference type="ARBA" id="ARBA00022729"/>
    </source>
</evidence>
<keyword evidence="8" id="KW-0812">Transmembrane</keyword>
<comment type="function">
    <text evidence="7">Controls stomatal patterning.</text>
</comment>
<name>A0ABU6XRZ6_9FABA</name>
<evidence type="ECO:0000256" key="1">
    <source>
        <dbReference type="ARBA" id="ARBA00004613"/>
    </source>
</evidence>
<sequence>MAPPECRSYALLHGLIKFLTVLFIFSLLSILLPTSDGSSVLIFNKSIMVESKVGSSPPTCVNKCMNCKPCMATLVSSNNNDPIGKNKKKDHFIKSSHGDDDTYYLLHWKCKCGNKLYQP</sequence>
<keyword evidence="8" id="KW-0472">Membrane</keyword>
<accession>A0ABU6XRZ6</accession>